<feature type="compositionally biased region" description="Polar residues" evidence="1">
    <location>
        <begin position="37"/>
        <end position="57"/>
    </location>
</feature>
<feature type="region of interest" description="Disordered" evidence="1">
    <location>
        <begin position="35"/>
        <end position="57"/>
    </location>
</feature>
<dbReference type="Proteomes" id="UP000886876">
    <property type="component" value="Unassembled WGS sequence"/>
</dbReference>
<dbReference type="EMBL" id="DVJS01000076">
    <property type="protein sequence ID" value="HIS96995.1"/>
    <property type="molecule type" value="Genomic_DNA"/>
</dbReference>
<gene>
    <name evidence="3" type="ORF">IAD42_03355</name>
</gene>
<evidence type="ECO:0000313" key="3">
    <source>
        <dbReference type="EMBL" id="HIS96995.1"/>
    </source>
</evidence>
<sequence>MKKAWIAGLLLLTLALTGCGAEPAQQSALPVPVVTGADTQTPEPTETSLPQALPGSSETNLSYSALYPASSTDMTSQLPYSLGEGLELTRIGRYSGANISSGKQEQVRDVFAVTVRNSGALPLTRAEFTVTTSEGTASFEVEALPAGASADICAAEGGDIGTGGSFAGAGLTSAVFADGPGPESLEYEYAEGEIQVTNTGADIEEDIVISCRVSAGGNYLGAGAIELRLEGGLASGETKAVEAPIYSGLTLEVVGARTE</sequence>
<keyword evidence="2" id="KW-0732">Signal</keyword>
<reference evidence="3" key="2">
    <citation type="journal article" date="2021" name="PeerJ">
        <title>Extensive microbial diversity within the chicken gut microbiome revealed by metagenomics and culture.</title>
        <authorList>
            <person name="Gilroy R."/>
            <person name="Ravi A."/>
            <person name="Getino M."/>
            <person name="Pursley I."/>
            <person name="Horton D.L."/>
            <person name="Alikhan N.F."/>
            <person name="Baker D."/>
            <person name="Gharbi K."/>
            <person name="Hall N."/>
            <person name="Watson M."/>
            <person name="Adriaenssens E.M."/>
            <person name="Foster-Nyarko E."/>
            <person name="Jarju S."/>
            <person name="Secka A."/>
            <person name="Antonio M."/>
            <person name="Oren A."/>
            <person name="Chaudhuri R.R."/>
            <person name="La Ragione R."/>
            <person name="Hildebrand F."/>
            <person name="Pallen M.J."/>
        </authorList>
    </citation>
    <scope>NUCLEOTIDE SEQUENCE</scope>
    <source>
        <strain evidence="3">ChiHecec3B27-6122</strain>
    </source>
</reference>
<evidence type="ECO:0000313" key="4">
    <source>
        <dbReference type="Proteomes" id="UP000886876"/>
    </source>
</evidence>
<protein>
    <submittedName>
        <fullName evidence="3">Uncharacterized protein</fullName>
    </submittedName>
</protein>
<accession>A0A9D1G3R3</accession>
<reference evidence="3" key="1">
    <citation type="submission" date="2020-10" db="EMBL/GenBank/DDBJ databases">
        <authorList>
            <person name="Gilroy R."/>
        </authorList>
    </citation>
    <scope>NUCLEOTIDE SEQUENCE</scope>
    <source>
        <strain evidence="3">ChiHecec3B27-6122</strain>
    </source>
</reference>
<dbReference type="AlphaFoldDB" id="A0A9D1G3R3"/>
<organism evidence="3 4">
    <name type="scientific">Candidatus Scatomorpha pullistercoris</name>
    <dbReference type="NCBI Taxonomy" id="2840929"/>
    <lineage>
        <taxon>Bacteria</taxon>
        <taxon>Bacillati</taxon>
        <taxon>Bacillota</taxon>
        <taxon>Clostridia</taxon>
        <taxon>Eubacteriales</taxon>
        <taxon>Candidatus Scatomorpha</taxon>
    </lineage>
</organism>
<comment type="caution">
    <text evidence="3">The sequence shown here is derived from an EMBL/GenBank/DDBJ whole genome shotgun (WGS) entry which is preliminary data.</text>
</comment>
<dbReference type="PROSITE" id="PS51257">
    <property type="entry name" value="PROKAR_LIPOPROTEIN"/>
    <property type="match status" value="1"/>
</dbReference>
<feature type="chain" id="PRO_5038701384" evidence="2">
    <location>
        <begin position="21"/>
        <end position="259"/>
    </location>
</feature>
<feature type="signal peptide" evidence="2">
    <location>
        <begin position="1"/>
        <end position="20"/>
    </location>
</feature>
<proteinExistence type="predicted"/>
<name>A0A9D1G3R3_9FIRM</name>
<evidence type="ECO:0000256" key="2">
    <source>
        <dbReference type="SAM" id="SignalP"/>
    </source>
</evidence>
<evidence type="ECO:0000256" key="1">
    <source>
        <dbReference type="SAM" id="MobiDB-lite"/>
    </source>
</evidence>